<dbReference type="SUPFAM" id="SSF52540">
    <property type="entry name" value="P-loop containing nucleoside triphosphate hydrolases"/>
    <property type="match status" value="1"/>
</dbReference>
<keyword evidence="7" id="KW-1185">Reference proteome</keyword>
<dbReference type="PANTHER" id="PTHR43875:SF1">
    <property type="entry name" value="OSMOPROTECTIVE COMPOUNDS UPTAKE ATP-BINDING PROTEIN GGTA"/>
    <property type="match status" value="1"/>
</dbReference>
<evidence type="ECO:0000256" key="3">
    <source>
        <dbReference type="ARBA" id="ARBA00022840"/>
    </source>
</evidence>
<reference evidence="6 7" key="1">
    <citation type="submission" date="2023-08" db="EMBL/GenBank/DDBJ databases">
        <title>Phytohabitans sansha sp. nov., isolated from marine sediment.</title>
        <authorList>
            <person name="Zhao Y."/>
            <person name="Yi K."/>
        </authorList>
    </citation>
    <scope>NUCLEOTIDE SEQUENCE [LARGE SCALE GENOMIC DNA]</scope>
    <source>
        <strain evidence="6 7">ZYX-F-186</strain>
    </source>
</reference>
<dbReference type="Proteomes" id="UP001230908">
    <property type="component" value="Unassembled WGS sequence"/>
</dbReference>
<keyword evidence="2" id="KW-0547">Nucleotide-binding</keyword>
<dbReference type="GO" id="GO:0005524">
    <property type="term" value="F:ATP binding"/>
    <property type="evidence" value="ECO:0007669"/>
    <property type="project" value="UniProtKB-KW"/>
</dbReference>
<dbReference type="InterPro" id="IPR003439">
    <property type="entry name" value="ABC_transporter-like_ATP-bd"/>
</dbReference>
<gene>
    <name evidence="6" type="ORF">RB614_29895</name>
</gene>
<protein>
    <submittedName>
        <fullName evidence="6">ABC transporter ATP-binding protein</fullName>
    </submittedName>
</protein>
<comment type="caution">
    <text evidence="6">The sequence shown here is derived from an EMBL/GenBank/DDBJ whole genome shotgun (WGS) entry which is preliminary data.</text>
</comment>
<evidence type="ECO:0000256" key="1">
    <source>
        <dbReference type="ARBA" id="ARBA00022448"/>
    </source>
</evidence>
<dbReference type="RefSeq" id="WP_308716019.1">
    <property type="nucleotide sequence ID" value="NZ_JAVHUY010000033.1"/>
</dbReference>
<proteinExistence type="predicted"/>
<dbReference type="Pfam" id="PF00005">
    <property type="entry name" value="ABC_tran"/>
    <property type="match status" value="1"/>
</dbReference>
<dbReference type="SMART" id="SM00382">
    <property type="entry name" value="AAA"/>
    <property type="match status" value="1"/>
</dbReference>
<dbReference type="InterPro" id="IPR012340">
    <property type="entry name" value="NA-bd_OB-fold"/>
</dbReference>
<dbReference type="PROSITE" id="PS50893">
    <property type="entry name" value="ABC_TRANSPORTER_2"/>
    <property type="match status" value="1"/>
</dbReference>
<dbReference type="InterPro" id="IPR027417">
    <property type="entry name" value="P-loop_NTPase"/>
</dbReference>
<dbReference type="PROSITE" id="PS00211">
    <property type="entry name" value="ABC_TRANSPORTER_1"/>
    <property type="match status" value="1"/>
</dbReference>
<feature type="region of interest" description="Disordered" evidence="4">
    <location>
        <begin position="1"/>
        <end position="24"/>
    </location>
</feature>
<accession>A0ABU0ZS27</accession>
<keyword evidence="1" id="KW-0813">Transport</keyword>
<name>A0ABU0ZS27_9ACTN</name>
<evidence type="ECO:0000313" key="7">
    <source>
        <dbReference type="Proteomes" id="UP001230908"/>
    </source>
</evidence>
<evidence type="ECO:0000313" key="6">
    <source>
        <dbReference type="EMBL" id="MDQ7908752.1"/>
    </source>
</evidence>
<dbReference type="InterPro" id="IPR008995">
    <property type="entry name" value="Mo/tungstate-bd_C_term_dom"/>
</dbReference>
<keyword evidence="3 6" id="KW-0067">ATP-binding</keyword>
<dbReference type="Gene3D" id="2.40.50.100">
    <property type="match status" value="1"/>
</dbReference>
<feature type="domain" description="ABC transporter" evidence="5">
    <location>
        <begin position="31"/>
        <end position="262"/>
    </location>
</feature>
<evidence type="ECO:0000259" key="5">
    <source>
        <dbReference type="PROSITE" id="PS50893"/>
    </source>
</evidence>
<dbReference type="EMBL" id="JAVHUY010000033">
    <property type="protein sequence ID" value="MDQ7908752.1"/>
    <property type="molecule type" value="Genomic_DNA"/>
</dbReference>
<dbReference type="InterPro" id="IPR003593">
    <property type="entry name" value="AAA+_ATPase"/>
</dbReference>
<evidence type="ECO:0000256" key="4">
    <source>
        <dbReference type="SAM" id="MobiDB-lite"/>
    </source>
</evidence>
<dbReference type="InterPro" id="IPR047641">
    <property type="entry name" value="ABC_transpr_MalK/UgpC-like"/>
</dbReference>
<evidence type="ECO:0000256" key="2">
    <source>
        <dbReference type="ARBA" id="ARBA00022741"/>
    </source>
</evidence>
<dbReference type="PANTHER" id="PTHR43875">
    <property type="entry name" value="MALTODEXTRIN IMPORT ATP-BINDING PROTEIN MSMX"/>
    <property type="match status" value="1"/>
</dbReference>
<sequence>MTPRPTIVTAMPPPGSPDQHATRDQPVGATVACVKLRKVFPDGTVALNDLDLHVDAGRIAVLLGPSGCGKTTLLRAMAGLTVPTSGGTTVAGRPVQAGHRASPNVAMVFQNYALYPNKTGFQNIEFPLRMARVPRAERAARVNEIARILHIEKLLSRHMHELSGGQRQRIGIGRALVRNPSLVLMDEPLSNLDADLRVQMRSEIKTLQRLLGMTLVFVTHDQSDALALADDLVVMKDGQIEQLGSPDEVYDRPASTFVAGFLGGMNIVGIGSLPATATSGISRLDPSRVTQVGIRAEDFKPGPGTPQDLTFEGTVLLTELLGRERLIHLEVGDTKLRVRVRADVPVHDGRFTGHISLNDVHAFDSAGQRTTLNTT</sequence>
<dbReference type="SUPFAM" id="SSF50331">
    <property type="entry name" value="MOP-like"/>
    <property type="match status" value="1"/>
</dbReference>
<dbReference type="Gene3D" id="3.40.50.300">
    <property type="entry name" value="P-loop containing nucleotide triphosphate hydrolases"/>
    <property type="match status" value="1"/>
</dbReference>
<organism evidence="6 7">
    <name type="scientific">Phytohabitans maris</name>
    <dbReference type="NCBI Taxonomy" id="3071409"/>
    <lineage>
        <taxon>Bacteria</taxon>
        <taxon>Bacillati</taxon>
        <taxon>Actinomycetota</taxon>
        <taxon>Actinomycetes</taxon>
        <taxon>Micromonosporales</taxon>
        <taxon>Micromonosporaceae</taxon>
    </lineage>
</organism>
<dbReference type="Gene3D" id="2.40.50.140">
    <property type="entry name" value="Nucleic acid-binding proteins"/>
    <property type="match status" value="1"/>
</dbReference>
<dbReference type="InterPro" id="IPR017871">
    <property type="entry name" value="ABC_transporter-like_CS"/>
</dbReference>